<feature type="region of interest" description="Disordered" evidence="1">
    <location>
        <begin position="47"/>
        <end position="86"/>
    </location>
</feature>
<comment type="caution">
    <text evidence="2">The sequence shown here is derived from an EMBL/GenBank/DDBJ whole genome shotgun (WGS) entry which is preliminary data.</text>
</comment>
<keyword evidence="3" id="KW-1185">Reference proteome</keyword>
<dbReference type="Proteomes" id="UP000784294">
    <property type="component" value="Unassembled WGS sequence"/>
</dbReference>
<accession>A0A3S5BZD6</accession>
<evidence type="ECO:0000313" key="3">
    <source>
        <dbReference type="Proteomes" id="UP000784294"/>
    </source>
</evidence>
<protein>
    <submittedName>
        <fullName evidence="2">Uncharacterized protein</fullName>
    </submittedName>
</protein>
<proteinExistence type="predicted"/>
<evidence type="ECO:0000256" key="1">
    <source>
        <dbReference type="SAM" id="MobiDB-lite"/>
    </source>
</evidence>
<gene>
    <name evidence="2" type="ORF">PXEA_LOCUS19255</name>
</gene>
<feature type="non-terminal residue" evidence="2">
    <location>
        <position position="1"/>
    </location>
</feature>
<dbReference type="EMBL" id="CAAALY010076420">
    <property type="protein sequence ID" value="VEL25815.1"/>
    <property type="molecule type" value="Genomic_DNA"/>
</dbReference>
<feature type="compositionally biased region" description="Low complexity" evidence="1">
    <location>
        <begin position="47"/>
        <end position="65"/>
    </location>
</feature>
<dbReference type="AlphaFoldDB" id="A0A3S5BZD6"/>
<evidence type="ECO:0000313" key="2">
    <source>
        <dbReference type="EMBL" id="VEL25815.1"/>
    </source>
</evidence>
<organism evidence="2 3">
    <name type="scientific">Protopolystoma xenopodis</name>
    <dbReference type="NCBI Taxonomy" id="117903"/>
    <lineage>
        <taxon>Eukaryota</taxon>
        <taxon>Metazoa</taxon>
        <taxon>Spiralia</taxon>
        <taxon>Lophotrochozoa</taxon>
        <taxon>Platyhelminthes</taxon>
        <taxon>Monogenea</taxon>
        <taxon>Polyopisthocotylea</taxon>
        <taxon>Polystomatidea</taxon>
        <taxon>Polystomatidae</taxon>
        <taxon>Protopolystoma</taxon>
    </lineage>
</organism>
<reference evidence="2" key="1">
    <citation type="submission" date="2018-11" db="EMBL/GenBank/DDBJ databases">
        <authorList>
            <consortium name="Pathogen Informatics"/>
        </authorList>
    </citation>
    <scope>NUCLEOTIDE SEQUENCE</scope>
</reference>
<sequence>MFYCKAWSPNQCLTWSRNNDWFSLGSRATVREVGLSLHACCLTSSLFSSASRSSSTTATPKATASGPACSSTGRLPHGLSRGAASRQDEASSVAALVSSGLAGDQASWLTGLAAKMS</sequence>
<name>A0A3S5BZD6_9PLAT</name>